<dbReference type="FunFam" id="3.40.50.10130:FF:000005">
    <property type="entry name" value="crossover junction endonuclease MUS81 isoform X1"/>
    <property type="match status" value="1"/>
</dbReference>
<evidence type="ECO:0000256" key="2">
    <source>
        <dbReference type="ARBA" id="ARBA00022801"/>
    </source>
</evidence>
<dbReference type="Gene3D" id="3.40.50.10130">
    <property type="match status" value="1"/>
</dbReference>
<dbReference type="OrthoDB" id="5963188at2759"/>
<dbReference type="GO" id="GO:0000727">
    <property type="term" value="P:double-strand break repair via break-induced replication"/>
    <property type="evidence" value="ECO:0007669"/>
    <property type="project" value="UniProtKB-UniRule"/>
</dbReference>
<dbReference type="GO" id="GO:0000712">
    <property type="term" value="P:resolution of meiotic recombination intermediates"/>
    <property type="evidence" value="ECO:0007669"/>
    <property type="project" value="TreeGrafter"/>
</dbReference>
<evidence type="ECO:0000256" key="1">
    <source>
        <dbReference type="ARBA" id="ARBA00017114"/>
    </source>
</evidence>
<dbReference type="GO" id="GO:0046872">
    <property type="term" value="F:metal ion binding"/>
    <property type="evidence" value="ECO:0007669"/>
    <property type="project" value="UniProtKB-UniRule"/>
</dbReference>
<keyword evidence="3" id="KW-0469">Meiosis</keyword>
<protein>
    <recommendedName>
        <fullName evidence="1 4">Crossover junction endonuclease MUS81</fullName>
        <ecNumber evidence="4">3.1.22.-</ecNumber>
    </recommendedName>
</protein>
<comment type="similarity">
    <text evidence="4">Belongs to the XPF family.</text>
</comment>
<dbReference type="InterPro" id="IPR033309">
    <property type="entry name" value="Mus81"/>
</dbReference>
<keyword evidence="4" id="KW-0255">Endonuclease</keyword>
<evidence type="ECO:0000259" key="6">
    <source>
        <dbReference type="SMART" id="SM00891"/>
    </source>
</evidence>
<comment type="function">
    <text evidence="4">Interacts with EME1 to form a DNA structure-specific endonuclease with substrate preference for branched DNA structures with a 5'-end at the branch nick. Typical substrates include 3'-flap structures, D-loops, replication forks and nicked Holliday junctions. May be required in mitosis for the processing of stalled or collapsed replication fork intermediates. May be required in meiosis for the repair of meiosis-specific double strand breaks subsequent to single-end invasion (SEI).</text>
</comment>
<name>A0A024UFG2_9STRA</name>
<comment type="subunit">
    <text evidence="4">Interacts with EME1.</text>
</comment>
<dbReference type="GO" id="GO:0008821">
    <property type="term" value="F:crossover junction DNA endonuclease activity"/>
    <property type="evidence" value="ECO:0007669"/>
    <property type="project" value="UniProtKB-UniRule"/>
</dbReference>
<feature type="region of interest" description="Disordered" evidence="5">
    <location>
        <begin position="93"/>
        <end position="133"/>
    </location>
</feature>
<evidence type="ECO:0000256" key="3">
    <source>
        <dbReference type="ARBA" id="ARBA00023254"/>
    </source>
</evidence>
<dbReference type="PANTHER" id="PTHR13451">
    <property type="entry name" value="CLASS II CROSSOVER JUNCTION ENDONUCLEASE MUS81"/>
    <property type="match status" value="1"/>
</dbReference>
<evidence type="ECO:0000256" key="5">
    <source>
        <dbReference type="SAM" id="MobiDB-lite"/>
    </source>
</evidence>
<keyword evidence="4" id="KW-0539">Nucleus</keyword>
<dbReference type="GO" id="GO:0006308">
    <property type="term" value="P:DNA catabolic process"/>
    <property type="evidence" value="ECO:0007669"/>
    <property type="project" value="UniProtKB-UniRule"/>
</dbReference>
<dbReference type="GO" id="GO:0031573">
    <property type="term" value="P:mitotic intra-S DNA damage checkpoint signaling"/>
    <property type="evidence" value="ECO:0007669"/>
    <property type="project" value="TreeGrafter"/>
</dbReference>
<comment type="subcellular location">
    <subcellularLocation>
        <location evidence="4">Nucleus</location>
    </subcellularLocation>
</comment>
<gene>
    <name evidence="7" type="ORF">H310_04658</name>
</gene>
<dbReference type="GO" id="GO:0003677">
    <property type="term" value="F:DNA binding"/>
    <property type="evidence" value="ECO:0007669"/>
    <property type="project" value="UniProtKB-UniRule"/>
</dbReference>
<evidence type="ECO:0000313" key="7">
    <source>
        <dbReference type="EMBL" id="ETW04368.1"/>
    </source>
</evidence>
<dbReference type="RefSeq" id="XP_008867324.1">
    <property type="nucleotide sequence ID" value="XM_008869102.1"/>
</dbReference>
<keyword evidence="4" id="KW-0234">DNA repair</keyword>
<reference evidence="7" key="1">
    <citation type="submission" date="2013-12" db="EMBL/GenBank/DDBJ databases">
        <title>The Genome Sequence of Aphanomyces invadans NJM9701.</title>
        <authorList>
            <consortium name="The Broad Institute Genomics Platform"/>
            <person name="Russ C."/>
            <person name="Tyler B."/>
            <person name="van West P."/>
            <person name="Dieguez-Uribeondo J."/>
            <person name="Young S.K."/>
            <person name="Zeng Q."/>
            <person name="Gargeya S."/>
            <person name="Fitzgerald M."/>
            <person name="Abouelleil A."/>
            <person name="Alvarado L."/>
            <person name="Chapman S.B."/>
            <person name="Gainer-Dewar J."/>
            <person name="Goldberg J."/>
            <person name="Griggs A."/>
            <person name="Gujja S."/>
            <person name="Hansen M."/>
            <person name="Howarth C."/>
            <person name="Imamovic A."/>
            <person name="Ireland A."/>
            <person name="Larimer J."/>
            <person name="McCowan C."/>
            <person name="Murphy C."/>
            <person name="Pearson M."/>
            <person name="Poon T.W."/>
            <person name="Priest M."/>
            <person name="Roberts A."/>
            <person name="Saif S."/>
            <person name="Shea T."/>
            <person name="Sykes S."/>
            <person name="Wortman J."/>
            <person name="Nusbaum C."/>
            <person name="Birren B."/>
        </authorList>
    </citation>
    <scope>NUCLEOTIDE SEQUENCE [LARGE SCALE GENOMIC DNA]</scope>
    <source>
        <strain evidence="7">NJM9701</strain>
    </source>
</reference>
<dbReference type="AlphaFoldDB" id="A0A024UFG2"/>
<organism evidence="7">
    <name type="scientific">Aphanomyces invadans</name>
    <dbReference type="NCBI Taxonomy" id="157072"/>
    <lineage>
        <taxon>Eukaryota</taxon>
        <taxon>Sar</taxon>
        <taxon>Stramenopiles</taxon>
        <taxon>Oomycota</taxon>
        <taxon>Saprolegniomycetes</taxon>
        <taxon>Saprolegniales</taxon>
        <taxon>Verrucalvaceae</taxon>
        <taxon>Aphanomyces</taxon>
    </lineage>
</organism>
<sequence length="545" mass="60529">MPRQCVHPGNELLVLEMEKIIEQEAAKSNRRVGPGQVNHKLSSYQRALTSIRNHPEVIQSSAQAKSLRGVGNFIAQKIHAILIRLETVATYSEDLNRHPPPDNAQRQQTSASKKRKVTPSTTHPEDPPNCDLSKVYKPTKGKLPWYVIMALWAIGATSASRAVDLSTMVTEMKHLGFEGTTTQLSARLSGLISIQEVVAKTADSALYYLSLNGIRSVMACVTATPAEPRTTAADGPPPFDWSSTNLSGLVCSSRPVEPNPGDDLWEIVLLLDHREMISRTNRSVFERKLLEANVACEVRSLNIGDMIWIARSPTRLLNGKPEEYVLEVVVERKNVSDLASSIMDKRYTEQKARLKQTGLRYVIYLVEGSFESQSTCIRSGGLQTAMTRTQVQHNFLVYHGTSHDETVGFLASLHRHIVHAFHTTLGCSNPRPTSWLFPPLPRPLHDFTQVVPQTWQSHSEFQAASRKKTVLTVGEIHQMMLMQVPKLGRATVLHAAKTFPTMASLWTHVQAGRPVALGSSTRRAPENSHTFLVDLCTRSSYAATV</sequence>
<dbReference type="eggNOG" id="KOG2379">
    <property type="taxonomic scope" value="Eukaryota"/>
</dbReference>
<comment type="cofactor">
    <cofactor evidence="4">
        <name>Mg(2+)</name>
        <dbReference type="ChEBI" id="CHEBI:18420"/>
    </cofactor>
</comment>
<keyword evidence="4" id="KW-0233">DNA recombination</keyword>
<dbReference type="InterPro" id="IPR027421">
    <property type="entry name" value="DNA_pol_lamdba_lyase_dom_sf"/>
</dbReference>
<dbReference type="GeneID" id="20081708"/>
<dbReference type="Gene3D" id="1.10.150.110">
    <property type="entry name" value="DNA polymerase beta, N-terminal domain-like"/>
    <property type="match status" value="1"/>
</dbReference>
<dbReference type="CDD" id="cd20074">
    <property type="entry name" value="XPF_nuclease_Mus81"/>
    <property type="match status" value="1"/>
</dbReference>
<dbReference type="SMART" id="SM00891">
    <property type="entry name" value="ERCC4"/>
    <property type="match status" value="1"/>
</dbReference>
<evidence type="ECO:0000256" key="4">
    <source>
        <dbReference type="RuleBase" id="RU369042"/>
    </source>
</evidence>
<keyword evidence="4" id="KW-0460">Magnesium</keyword>
<dbReference type="Pfam" id="PF14716">
    <property type="entry name" value="HHH_8"/>
    <property type="match status" value="1"/>
</dbReference>
<dbReference type="GO" id="GO:0048257">
    <property type="term" value="F:3'-flap endonuclease activity"/>
    <property type="evidence" value="ECO:0007669"/>
    <property type="project" value="TreeGrafter"/>
</dbReference>
<dbReference type="GO" id="GO:0005634">
    <property type="term" value="C:nucleus"/>
    <property type="evidence" value="ECO:0007669"/>
    <property type="project" value="UniProtKB-SubCell"/>
</dbReference>
<dbReference type="VEuPathDB" id="FungiDB:H310_04658"/>
<dbReference type="InterPro" id="IPR011335">
    <property type="entry name" value="Restrct_endonuc-II-like"/>
</dbReference>
<dbReference type="PANTHER" id="PTHR13451:SF0">
    <property type="entry name" value="CROSSOVER JUNCTION ENDONUCLEASE MUS81"/>
    <property type="match status" value="1"/>
</dbReference>
<dbReference type="GO" id="GO:0048476">
    <property type="term" value="C:Holliday junction resolvase complex"/>
    <property type="evidence" value="ECO:0007669"/>
    <property type="project" value="UniProtKB-UniRule"/>
</dbReference>
<dbReference type="STRING" id="157072.A0A024UFG2"/>
<dbReference type="SUPFAM" id="SSF47802">
    <property type="entry name" value="DNA polymerase beta, N-terminal domain-like"/>
    <property type="match status" value="1"/>
</dbReference>
<keyword evidence="4" id="KW-0540">Nuclease</keyword>
<keyword evidence="2 4" id="KW-0378">Hydrolase</keyword>
<dbReference type="EMBL" id="KI913958">
    <property type="protein sequence ID" value="ETW04368.1"/>
    <property type="molecule type" value="Genomic_DNA"/>
</dbReference>
<dbReference type="InterPro" id="IPR006166">
    <property type="entry name" value="ERCC4_domain"/>
</dbReference>
<dbReference type="InterPro" id="IPR010996">
    <property type="entry name" value="HHH_MUS81"/>
</dbReference>
<proteinExistence type="inferred from homology"/>
<dbReference type="EC" id="3.1.22.-" evidence="4"/>
<dbReference type="InterPro" id="IPR047416">
    <property type="entry name" value="XPF_nuclease_Mus81"/>
</dbReference>
<keyword evidence="4" id="KW-0479">Metal-binding</keyword>
<accession>A0A024UFG2</accession>
<keyword evidence="4" id="KW-0227">DNA damage</keyword>
<dbReference type="Pfam" id="PF02732">
    <property type="entry name" value="ERCC4"/>
    <property type="match status" value="1"/>
</dbReference>
<feature type="domain" description="ERCC4" evidence="6">
    <location>
        <begin position="268"/>
        <end position="370"/>
    </location>
</feature>
<dbReference type="SUPFAM" id="SSF52980">
    <property type="entry name" value="Restriction endonuclease-like"/>
    <property type="match status" value="1"/>
</dbReference>